<evidence type="ECO:0000259" key="6">
    <source>
        <dbReference type="Pfam" id="PF09811"/>
    </source>
</evidence>
<evidence type="ECO:0000313" key="8">
    <source>
        <dbReference type="Proteomes" id="UP001153269"/>
    </source>
</evidence>
<comment type="caution">
    <text evidence="7">The sequence shown here is derived from an EMBL/GenBank/DDBJ whole genome shotgun (WGS) entry which is preliminary data.</text>
</comment>
<feature type="domain" description="Essential protein Yae1 N-terminal" evidence="6">
    <location>
        <begin position="137"/>
        <end position="175"/>
    </location>
</feature>
<gene>
    <name evidence="7" type="ORF">PLEPLA_LOCUS36312</name>
</gene>
<dbReference type="GO" id="GO:0005737">
    <property type="term" value="C:cytoplasm"/>
    <property type="evidence" value="ECO:0007669"/>
    <property type="project" value="UniProtKB-SubCell"/>
</dbReference>
<evidence type="ECO:0000256" key="2">
    <source>
        <dbReference type="ARBA" id="ARBA00004496"/>
    </source>
</evidence>
<accession>A0A9N7Z295</accession>
<evidence type="ECO:0000256" key="4">
    <source>
        <dbReference type="ARBA" id="ARBA00023242"/>
    </source>
</evidence>
<dbReference type="Proteomes" id="UP001153269">
    <property type="component" value="Unassembled WGS sequence"/>
</dbReference>
<dbReference type="Pfam" id="PF09811">
    <property type="entry name" value="Yae1_N"/>
    <property type="match status" value="1"/>
</dbReference>
<evidence type="ECO:0000256" key="1">
    <source>
        <dbReference type="ARBA" id="ARBA00004123"/>
    </source>
</evidence>
<dbReference type="PANTHER" id="PTHR18829:SF0">
    <property type="entry name" value="PROTEIN YAE1 HOMOLOG"/>
    <property type="match status" value="1"/>
</dbReference>
<reference evidence="7" key="1">
    <citation type="submission" date="2020-03" db="EMBL/GenBank/DDBJ databases">
        <authorList>
            <person name="Weist P."/>
        </authorList>
    </citation>
    <scope>NUCLEOTIDE SEQUENCE</scope>
</reference>
<keyword evidence="4" id="KW-0539">Nucleus</keyword>
<proteinExistence type="predicted"/>
<dbReference type="AlphaFoldDB" id="A0A9N7Z295"/>
<feature type="region of interest" description="Disordered" evidence="5">
    <location>
        <begin position="36"/>
        <end position="59"/>
    </location>
</feature>
<organism evidence="7 8">
    <name type="scientific">Pleuronectes platessa</name>
    <name type="common">European plaice</name>
    <dbReference type="NCBI Taxonomy" id="8262"/>
    <lineage>
        <taxon>Eukaryota</taxon>
        <taxon>Metazoa</taxon>
        <taxon>Chordata</taxon>
        <taxon>Craniata</taxon>
        <taxon>Vertebrata</taxon>
        <taxon>Euteleostomi</taxon>
        <taxon>Actinopterygii</taxon>
        <taxon>Neopterygii</taxon>
        <taxon>Teleostei</taxon>
        <taxon>Neoteleostei</taxon>
        <taxon>Acanthomorphata</taxon>
        <taxon>Carangaria</taxon>
        <taxon>Pleuronectiformes</taxon>
        <taxon>Pleuronectoidei</taxon>
        <taxon>Pleuronectidae</taxon>
        <taxon>Pleuronectes</taxon>
    </lineage>
</organism>
<dbReference type="GO" id="GO:0005634">
    <property type="term" value="C:nucleus"/>
    <property type="evidence" value="ECO:0007669"/>
    <property type="project" value="UniProtKB-SubCell"/>
</dbReference>
<dbReference type="EMBL" id="CADEAL010003985">
    <property type="protein sequence ID" value="CAB1448662.1"/>
    <property type="molecule type" value="Genomic_DNA"/>
</dbReference>
<dbReference type="PANTHER" id="PTHR18829">
    <property type="entry name" value="PROTEIN YAE1 HOMOLOG"/>
    <property type="match status" value="1"/>
</dbReference>
<evidence type="ECO:0000256" key="5">
    <source>
        <dbReference type="SAM" id="MobiDB-lite"/>
    </source>
</evidence>
<comment type="subcellular location">
    <subcellularLocation>
        <location evidence="2">Cytoplasm</location>
    </subcellularLocation>
    <subcellularLocation>
        <location evidence="1">Nucleus</location>
    </subcellularLocation>
</comment>
<dbReference type="InterPro" id="IPR019191">
    <property type="entry name" value="Essential_protein_Yae1_N"/>
</dbReference>
<sequence length="312" mass="34186">MDEKEEEEEEEESSLCEMPRCSQSIVLLAVRASGGTEGVAAANEASGPTPFSGTETTPPWPQSILKAIVVQRLQMHSTKKQHEPSLRRVRSSPEKLKMSWLKAASLSAEDVFDEAGDEMKLQTKEWSSNMNKRVKDGYVDGVNAGEDAALQLGFNQGFREGATRTVAVGRLKGIISAIWCWCQIEHPETPVPARVTELLQRVSQHEDRIADGIRKSMENPPPSVSDVSESMEDLEVKQADPSCCGDGGLRRGDGVLQPWGQNGPGRSSATTEALLGLELTSARAAANRVKPKPHELQVSTFSRHLNMDTPWR</sequence>
<protein>
    <recommendedName>
        <fullName evidence="6">Essential protein Yae1 N-terminal domain-containing protein</fullName>
    </recommendedName>
</protein>
<keyword evidence="8" id="KW-1185">Reference proteome</keyword>
<evidence type="ECO:0000313" key="7">
    <source>
        <dbReference type="EMBL" id="CAB1448662.1"/>
    </source>
</evidence>
<name>A0A9N7Z295_PLEPL</name>
<keyword evidence="3" id="KW-0963">Cytoplasm</keyword>
<dbReference type="InterPro" id="IPR038881">
    <property type="entry name" value="Yae1-like"/>
</dbReference>
<evidence type="ECO:0000256" key="3">
    <source>
        <dbReference type="ARBA" id="ARBA00022490"/>
    </source>
</evidence>